<proteinExistence type="predicted"/>
<evidence type="ECO:0000313" key="2">
    <source>
        <dbReference type="Proteomes" id="UP000537126"/>
    </source>
</evidence>
<evidence type="ECO:0000313" key="1">
    <source>
        <dbReference type="EMBL" id="NIK73148.1"/>
    </source>
</evidence>
<keyword evidence="2" id="KW-1185">Reference proteome</keyword>
<dbReference type="AlphaFoldDB" id="A0A846MNJ1"/>
<dbReference type="Proteomes" id="UP000537126">
    <property type="component" value="Unassembled WGS sequence"/>
</dbReference>
<gene>
    <name evidence="1" type="ORF">FHS56_000634</name>
</gene>
<protein>
    <submittedName>
        <fullName evidence="1">Uncharacterized protein</fullName>
    </submittedName>
</protein>
<sequence>MHTILPYEGWLSFYDPSEDERSPFYGKQYDFSRYEQTIYNYYIDPAWDFFGSETLYMKLLYCNYHEQLAIIELMGEWNDALHNDIMHLKRNIIDHLLRQGIRFFILIGENVLNFHGSDDAYYEEWFEDLEEGWVCALNFRLHVYQEWEKYGIDYYIHYGQSLTLAQWRTLEPLQLFEVVKEILSRRIALQ</sequence>
<dbReference type="RefSeq" id="WP_166918417.1">
    <property type="nucleotide sequence ID" value="NZ_JAASRN010000001.1"/>
</dbReference>
<dbReference type="EMBL" id="JAASRN010000001">
    <property type="protein sequence ID" value="NIK73148.1"/>
    <property type="molecule type" value="Genomic_DNA"/>
</dbReference>
<name>A0A846MNJ1_9BACT</name>
<accession>A0A846MNJ1</accession>
<comment type="caution">
    <text evidence="1">The sequence shown here is derived from an EMBL/GenBank/DDBJ whole genome shotgun (WGS) entry which is preliminary data.</text>
</comment>
<reference evidence="1 2" key="1">
    <citation type="submission" date="2020-03" db="EMBL/GenBank/DDBJ databases">
        <title>Genomic Encyclopedia of Type Strains, Phase IV (KMG-IV): sequencing the most valuable type-strain genomes for metagenomic binning, comparative biology and taxonomic classification.</title>
        <authorList>
            <person name="Goeker M."/>
        </authorList>
    </citation>
    <scope>NUCLEOTIDE SEQUENCE [LARGE SCALE GENOMIC DNA]</scope>
    <source>
        <strain evidence="1 2">DSM 5718</strain>
    </source>
</reference>
<organism evidence="1 2">
    <name type="scientific">Thermonema lapsum</name>
    <dbReference type="NCBI Taxonomy" id="28195"/>
    <lineage>
        <taxon>Bacteria</taxon>
        <taxon>Pseudomonadati</taxon>
        <taxon>Bacteroidota</taxon>
        <taxon>Cytophagia</taxon>
        <taxon>Cytophagales</taxon>
        <taxon>Thermonemataceae</taxon>
        <taxon>Thermonema</taxon>
    </lineage>
</organism>